<reference evidence="1" key="1">
    <citation type="journal article" date="2021" name="Genome Biol. Evol.">
        <title>A High-Quality Reference Genome for a Parasitic Bivalve with Doubly Uniparental Inheritance (Bivalvia: Unionida).</title>
        <authorList>
            <person name="Smith C.H."/>
        </authorList>
    </citation>
    <scope>NUCLEOTIDE SEQUENCE</scope>
    <source>
        <strain evidence="1">CHS0354</strain>
    </source>
</reference>
<organism evidence="1 2">
    <name type="scientific">Potamilus streckersoni</name>
    <dbReference type="NCBI Taxonomy" id="2493646"/>
    <lineage>
        <taxon>Eukaryota</taxon>
        <taxon>Metazoa</taxon>
        <taxon>Spiralia</taxon>
        <taxon>Lophotrochozoa</taxon>
        <taxon>Mollusca</taxon>
        <taxon>Bivalvia</taxon>
        <taxon>Autobranchia</taxon>
        <taxon>Heteroconchia</taxon>
        <taxon>Palaeoheterodonta</taxon>
        <taxon>Unionida</taxon>
        <taxon>Unionoidea</taxon>
        <taxon>Unionidae</taxon>
        <taxon>Ambleminae</taxon>
        <taxon>Lampsilini</taxon>
        <taxon>Potamilus</taxon>
    </lineage>
</organism>
<dbReference type="Proteomes" id="UP001195483">
    <property type="component" value="Unassembled WGS sequence"/>
</dbReference>
<protein>
    <submittedName>
        <fullName evidence="1">Uncharacterized protein</fullName>
    </submittedName>
</protein>
<dbReference type="AlphaFoldDB" id="A0AAE0T394"/>
<proteinExistence type="predicted"/>
<reference evidence="1" key="3">
    <citation type="submission" date="2023-05" db="EMBL/GenBank/DDBJ databases">
        <authorList>
            <person name="Smith C.H."/>
        </authorList>
    </citation>
    <scope>NUCLEOTIDE SEQUENCE</scope>
    <source>
        <strain evidence="1">CHS0354</strain>
        <tissue evidence="1">Mantle</tissue>
    </source>
</reference>
<accession>A0AAE0T394</accession>
<sequence length="93" mass="10677">MEIFVREGPLHLEAGMDIQDATKTPCFLTFGKDLNLNYLLVQIHLEEAVLDPKALKSNPANFTLFLTKESRKYSYQKVNLFSYGHIPPFSEDK</sequence>
<comment type="caution">
    <text evidence="1">The sequence shown here is derived from an EMBL/GenBank/DDBJ whole genome shotgun (WGS) entry which is preliminary data.</text>
</comment>
<keyword evidence="2" id="KW-1185">Reference proteome</keyword>
<reference evidence="1" key="2">
    <citation type="journal article" date="2021" name="Genome Biol. Evol.">
        <title>Developing a high-quality reference genome for a parasitic bivalve with doubly uniparental inheritance (Bivalvia: Unionida).</title>
        <authorList>
            <person name="Smith C.H."/>
        </authorList>
    </citation>
    <scope>NUCLEOTIDE SEQUENCE</scope>
    <source>
        <strain evidence="1">CHS0354</strain>
        <tissue evidence="1">Mantle</tissue>
    </source>
</reference>
<evidence type="ECO:0000313" key="2">
    <source>
        <dbReference type="Proteomes" id="UP001195483"/>
    </source>
</evidence>
<dbReference type="EMBL" id="JAEAOA010001032">
    <property type="protein sequence ID" value="KAK3602992.1"/>
    <property type="molecule type" value="Genomic_DNA"/>
</dbReference>
<name>A0AAE0T394_9BIVA</name>
<gene>
    <name evidence="1" type="ORF">CHS0354_016807</name>
</gene>
<evidence type="ECO:0000313" key="1">
    <source>
        <dbReference type="EMBL" id="KAK3602992.1"/>
    </source>
</evidence>